<sequence length="80" mass="9280">SLLNWSDGFLSCLKGMPLSDICNLATWSTLIAFMKHYRMDTYMRYTTAFGRAVLFRDGMTSLLPVWLHEGHEEEEPVTYL</sequence>
<dbReference type="AlphaFoldDB" id="A0A9Q1B6I4"/>
<keyword evidence="1" id="KW-0812">Transmembrane</keyword>
<feature type="non-terminal residue" evidence="2">
    <location>
        <position position="1"/>
    </location>
</feature>
<evidence type="ECO:0000313" key="2">
    <source>
        <dbReference type="EMBL" id="KAJ7341141.1"/>
    </source>
</evidence>
<dbReference type="EMBL" id="JAPFRF010000002">
    <property type="protein sequence ID" value="KAJ7341141.1"/>
    <property type="molecule type" value="Genomic_DNA"/>
</dbReference>
<organism evidence="2 3">
    <name type="scientific">Phrynocephalus forsythii</name>
    <dbReference type="NCBI Taxonomy" id="171643"/>
    <lineage>
        <taxon>Eukaryota</taxon>
        <taxon>Metazoa</taxon>
        <taxon>Chordata</taxon>
        <taxon>Craniata</taxon>
        <taxon>Vertebrata</taxon>
        <taxon>Euteleostomi</taxon>
        <taxon>Lepidosauria</taxon>
        <taxon>Squamata</taxon>
        <taxon>Bifurcata</taxon>
        <taxon>Unidentata</taxon>
        <taxon>Episquamata</taxon>
        <taxon>Toxicofera</taxon>
        <taxon>Iguania</taxon>
        <taxon>Acrodonta</taxon>
        <taxon>Agamidae</taxon>
        <taxon>Agaminae</taxon>
        <taxon>Phrynocephalus</taxon>
    </lineage>
</organism>
<feature type="transmembrane region" description="Helical" evidence="1">
    <location>
        <begin position="15"/>
        <end position="34"/>
    </location>
</feature>
<evidence type="ECO:0000313" key="3">
    <source>
        <dbReference type="Proteomes" id="UP001142489"/>
    </source>
</evidence>
<dbReference type="Proteomes" id="UP001142489">
    <property type="component" value="Unassembled WGS sequence"/>
</dbReference>
<reference evidence="2" key="1">
    <citation type="journal article" date="2023" name="DNA Res.">
        <title>Chromosome-level genome assembly of Phrynocephalus forsythii using third-generation DNA sequencing and Hi-C analysis.</title>
        <authorList>
            <person name="Qi Y."/>
            <person name="Zhao W."/>
            <person name="Zhao Y."/>
            <person name="Niu C."/>
            <person name="Cao S."/>
            <person name="Zhang Y."/>
        </authorList>
    </citation>
    <scope>NUCLEOTIDE SEQUENCE</scope>
    <source>
        <tissue evidence="2">Muscle</tissue>
    </source>
</reference>
<protein>
    <submittedName>
        <fullName evidence="2">Uncharacterized protein</fullName>
    </submittedName>
</protein>
<proteinExistence type="predicted"/>
<gene>
    <name evidence="2" type="ORF">JRQ81_004920</name>
</gene>
<keyword evidence="1" id="KW-1133">Transmembrane helix</keyword>
<keyword evidence="1" id="KW-0472">Membrane</keyword>
<name>A0A9Q1B6I4_9SAUR</name>
<accession>A0A9Q1B6I4</accession>
<keyword evidence="3" id="KW-1185">Reference proteome</keyword>
<comment type="caution">
    <text evidence="2">The sequence shown here is derived from an EMBL/GenBank/DDBJ whole genome shotgun (WGS) entry which is preliminary data.</text>
</comment>
<evidence type="ECO:0000256" key="1">
    <source>
        <dbReference type="SAM" id="Phobius"/>
    </source>
</evidence>